<evidence type="ECO:0000313" key="1">
    <source>
        <dbReference type="EMBL" id="KAF0685464.1"/>
    </source>
</evidence>
<sequence length="150" mass="17100">VIIDMSKSLMGALTRAICNGLKWKCFQSSGKTRLKEFYLLEGQSYEKENNFTSYSDVSAAPEIEDVYEEEIELNTSNSIITFLNNINHISLSAASVMQHSVTTKINAYFLVDFGKNMIKLCSTFPIWSNNRILKNESKPMKVDKSDIYFI</sequence>
<organism evidence="1 2">
    <name type="scientific">Aphis craccivora</name>
    <name type="common">Cowpea aphid</name>
    <dbReference type="NCBI Taxonomy" id="307492"/>
    <lineage>
        <taxon>Eukaryota</taxon>
        <taxon>Metazoa</taxon>
        <taxon>Ecdysozoa</taxon>
        <taxon>Arthropoda</taxon>
        <taxon>Hexapoda</taxon>
        <taxon>Insecta</taxon>
        <taxon>Pterygota</taxon>
        <taxon>Neoptera</taxon>
        <taxon>Paraneoptera</taxon>
        <taxon>Hemiptera</taxon>
        <taxon>Sternorrhyncha</taxon>
        <taxon>Aphidomorpha</taxon>
        <taxon>Aphidoidea</taxon>
        <taxon>Aphididae</taxon>
        <taxon>Aphidini</taxon>
        <taxon>Aphis</taxon>
        <taxon>Aphis</taxon>
    </lineage>
</organism>
<dbReference type="Proteomes" id="UP000478052">
    <property type="component" value="Unassembled WGS sequence"/>
</dbReference>
<accession>A0A6G0VI26</accession>
<gene>
    <name evidence="1" type="ORF">FWK35_00035009</name>
</gene>
<proteinExistence type="predicted"/>
<name>A0A6G0VI26_APHCR</name>
<comment type="caution">
    <text evidence="1">The sequence shown here is derived from an EMBL/GenBank/DDBJ whole genome shotgun (WGS) entry which is preliminary data.</text>
</comment>
<feature type="non-terminal residue" evidence="1">
    <location>
        <position position="1"/>
    </location>
</feature>
<reference evidence="1 2" key="1">
    <citation type="submission" date="2019-08" db="EMBL/GenBank/DDBJ databases">
        <title>Whole genome of Aphis craccivora.</title>
        <authorList>
            <person name="Voronova N.V."/>
            <person name="Shulinski R.S."/>
            <person name="Bandarenka Y.V."/>
            <person name="Zhorov D.G."/>
            <person name="Warner D."/>
        </authorList>
    </citation>
    <scope>NUCLEOTIDE SEQUENCE [LARGE SCALE GENOMIC DNA]</scope>
    <source>
        <strain evidence="1">180601</strain>
        <tissue evidence="1">Whole Body</tissue>
    </source>
</reference>
<evidence type="ECO:0000313" key="2">
    <source>
        <dbReference type="Proteomes" id="UP000478052"/>
    </source>
</evidence>
<keyword evidence="2" id="KW-1185">Reference proteome</keyword>
<protein>
    <submittedName>
        <fullName evidence="1">Uncharacterized protein</fullName>
    </submittedName>
</protein>
<dbReference type="EMBL" id="VUJU01017065">
    <property type="protein sequence ID" value="KAF0685464.1"/>
    <property type="molecule type" value="Genomic_DNA"/>
</dbReference>
<dbReference type="AlphaFoldDB" id="A0A6G0VI26"/>